<feature type="chain" id="PRO_5038575905" description="Outer membrane lipoprotein carrier protein LolA" evidence="1">
    <location>
        <begin position="24"/>
        <end position="360"/>
    </location>
</feature>
<name>A0A417YHQ9_9BACI</name>
<proteinExistence type="predicted"/>
<organism evidence="2 3">
    <name type="scientific">Oceanobacillus profundus</name>
    <dbReference type="NCBI Taxonomy" id="372463"/>
    <lineage>
        <taxon>Bacteria</taxon>
        <taxon>Bacillati</taxon>
        <taxon>Bacillota</taxon>
        <taxon>Bacilli</taxon>
        <taxon>Bacillales</taxon>
        <taxon>Bacillaceae</taxon>
        <taxon>Oceanobacillus</taxon>
    </lineage>
</organism>
<dbReference type="PANTHER" id="PTHR37507">
    <property type="entry name" value="SPORULATION PROTEIN YDCC"/>
    <property type="match status" value="1"/>
</dbReference>
<reference evidence="2 3" key="1">
    <citation type="journal article" date="2007" name="Int. J. Syst. Evol. Microbiol.">
        <title>Oceanobacillus profundus sp. nov., isolated from a deep-sea sediment core.</title>
        <authorList>
            <person name="Kim Y.G."/>
            <person name="Choi D.H."/>
            <person name="Hyun S."/>
            <person name="Cho B.C."/>
        </authorList>
    </citation>
    <scope>NUCLEOTIDE SEQUENCE [LARGE SCALE GENOMIC DNA]</scope>
    <source>
        <strain evidence="2 3">DSM 18246</strain>
    </source>
</reference>
<evidence type="ECO:0008006" key="4">
    <source>
        <dbReference type="Google" id="ProtNLM"/>
    </source>
</evidence>
<comment type="caution">
    <text evidence="2">The sequence shown here is derived from an EMBL/GenBank/DDBJ whole genome shotgun (WGS) entry which is preliminary data.</text>
</comment>
<gene>
    <name evidence="2" type="ORF">D1B32_09175</name>
</gene>
<dbReference type="OrthoDB" id="2389132at2"/>
<feature type="signal peptide" evidence="1">
    <location>
        <begin position="1"/>
        <end position="23"/>
    </location>
</feature>
<dbReference type="EMBL" id="QWEH01000005">
    <property type="protein sequence ID" value="RHW32493.1"/>
    <property type="molecule type" value="Genomic_DNA"/>
</dbReference>
<keyword evidence="1" id="KW-0732">Signal</keyword>
<dbReference type="RefSeq" id="WP_095311595.1">
    <property type="nucleotide sequence ID" value="NZ_JAMAWL010000008.1"/>
</dbReference>
<dbReference type="Proteomes" id="UP000285456">
    <property type="component" value="Unassembled WGS sequence"/>
</dbReference>
<accession>A0A417YHQ9</accession>
<evidence type="ECO:0000256" key="1">
    <source>
        <dbReference type="SAM" id="SignalP"/>
    </source>
</evidence>
<dbReference type="PANTHER" id="PTHR37507:SF2">
    <property type="entry name" value="SPORULATION PROTEIN YDCC"/>
    <property type="match status" value="1"/>
</dbReference>
<evidence type="ECO:0000313" key="2">
    <source>
        <dbReference type="EMBL" id="RHW32493.1"/>
    </source>
</evidence>
<evidence type="ECO:0000313" key="3">
    <source>
        <dbReference type="Proteomes" id="UP000285456"/>
    </source>
</evidence>
<dbReference type="PROSITE" id="PS51257">
    <property type="entry name" value="PROKAR_LIPOPROTEIN"/>
    <property type="match status" value="1"/>
</dbReference>
<keyword evidence="3" id="KW-1185">Reference proteome</keyword>
<dbReference type="Gene3D" id="2.50.20.10">
    <property type="entry name" value="Lipoprotein localisation LolA/LolB/LppX"/>
    <property type="match status" value="1"/>
</dbReference>
<dbReference type="InterPro" id="IPR052944">
    <property type="entry name" value="Sporulation_related"/>
</dbReference>
<dbReference type="AlphaFoldDB" id="A0A417YHQ9"/>
<protein>
    <recommendedName>
        <fullName evidence="4">Outer membrane lipoprotein carrier protein LolA</fullName>
    </recommendedName>
</protein>
<dbReference type="InterPro" id="IPR029046">
    <property type="entry name" value="LolA/LolB/LppX"/>
</dbReference>
<dbReference type="SUPFAM" id="SSF89392">
    <property type="entry name" value="Prokaryotic lipoproteins and lipoprotein localization factors"/>
    <property type="match status" value="1"/>
</dbReference>
<sequence>MKFTWRKGLILLSLITLILGGCSQNMEVSAEEIIQNAIESEKDVNAYQGVAEMKMFEGEEMTQHIILEEYVEGEKRKVVTNDQVLKQEVEVLNDGTTMLIYDKANNQAQEMDTTEFVDFAGISPKEQFKTMMGMMGESHTYEMVGEEQMLDADTFHIRVKANEADNLLGDMELWVDQKTWFVVKLVSETGDIRTEFEYTELDFSPDFADDTFTLDIPEDIEITNLEEDLEELGPETVTVEEAEEALGQAFLVFQEEAYHLASMQMYDFSAGLNRHELELMYSSKENIPLFSLSVFPTPDDMPVEEADLEIRGNAAEYEEVIKSIVWDEDGLRYSIVITHPDIDEEEIVKSTERMILSSEK</sequence>